<dbReference type="InterPro" id="IPR029053">
    <property type="entry name" value="Viral_coat"/>
</dbReference>
<evidence type="ECO:0000259" key="15">
    <source>
        <dbReference type="PROSITE" id="PS51218"/>
    </source>
</evidence>
<dbReference type="Gene3D" id="2.60.120.20">
    <property type="match status" value="3"/>
</dbReference>
<keyword evidence="13" id="KW-0472">Membrane</keyword>
<dbReference type="SUPFAM" id="SSF56672">
    <property type="entry name" value="DNA/RNA polymerases"/>
    <property type="match status" value="1"/>
</dbReference>
<evidence type="ECO:0000256" key="10">
    <source>
        <dbReference type="ARBA" id="ARBA00022840"/>
    </source>
</evidence>
<keyword evidence="3" id="KW-0167">Capsid protein</keyword>
<protein>
    <recommendedName>
        <fullName evidence="2">Genome polyprotein</fullName>
    </recommendedName>
</protein>
<keyword evidence="4" id="KW-0645">Protease</keyword>
<feature type="transmembrane region" description="Helical" evidence="13">
    <location>
        <begin position="1052"/>
        <end position="1073"/>
    </location>
</feature>
<dbReference type="Pfam" id="PF08762">
    <property type="entry name" value="CRPV_capsid"/>
    <property type="match status" value="1"/>
</dbReference>
<keyword evidence="5" id="KW-0808">Transferase</keyword>
<keyword evidence="6" id="KW-0548">Nucleotidyltransferase</keyword>
<keyword evidence="10" id="KW-0067">ATP-binding</keyword>
<keyword evidence="11" id="KW-0946">Virion</keyword>
<dbReference type="GO" id="GO:0006508">
    <property type="term" value="P:proteolysis"/>
    <property type="evidence" value="ECO:0007669"/>
    <property type="project" value="UniProtKB-KW"/>
</dbReference>
<dbReference type="InterPro" id="IPR014872">
    <property type="entry name" value="Dicistrovirus_capsid-polyPr_C"/>
</dbReference>
<evidence type="ECO:0000256" key="4">
    <source>
        <dbReference type="ARBA" id="ARBA00022670"/>
    </source>
</evidence>
<evidence type="ECO:0000256" key="3">
    <source>
        <dbReference type="ARBA" id="ARBA00022561"/>
    </source>
</evidence>
<evidence type="ECO:0000256" key="7">
    <source>
        <dbReference type="ARBA" id="ARBA00022741"/>
    </source>
</evidence>
<dbReference type="Gene3D" id="3.30.70.270">
    <property type="match status" value="1"/>
</dbReference>
<evidence type="ECO:0000256" key="9">
    <source>
        <dbReference type="ARBA" id="ARBA00022807"/>
    </source>
</evidence>
<dbReference type="PROSITE" id="PS51218">
    <property type="entry name" value="SF3_HELICASE_2"/>
    <property type="match status" value="1"/>
</dbReference>
<keyword evidence="9" id="KW-0788">Thiol protease</keyword>
<reference evidence="16" key="1">
    <citation type="submission" date="2019-07" db="EMBL/GenBank/DDBJ databases">
        <title>Identification of RNA viruses from the transcriptome of pheromone gland in pink bollworm moth, Pectinophora gossypiella.</title>
        <authorList>
            <person name="Dou X."/>
        </authorList>
    </citation>
    <scope>NUCLEOTIDE SEQUENCE</scope>
</reference>
<dbReference type="GO" id="GO:0006351">
    <property type="term" value="P:DNA-templated transcription"/>
    <property type="evidence" value="ECO:0007669"/>
    <property type="project" value="InterPro"/>
</dbReference>
<dbReference type="Pfam" id="PF00680">
    <property type="entry name" value="RdRP_1"/>
    <property type="match status" value="1"/>
</dbReference>
<dbReference type="CDD" id="cd00205">
    <property type="entry name" value="rhv_like"/>
    <property type="match status" value="2"/>
</dbReference>
<evidence type="ECO:0000259" key="14">
    <source>
        <dbReference type="PROSITE" id="PS50507"/>
    </source>
</evidence>
<dbReference type="Pfam" id="PF00910">
    <property type="entry name" value="RNA_helicase"/>
    <property type="match status" value="1"/>
</dbReference>
<dbReference type="InterPro" id="IPR007094">
    <property type="entry name" value="RNA-dir_pol_PSvirus"/>
</dbReference>
<dbReference type="InterPro" id="IPR033703">
    <property type="entry name" value="Rhv-like"/>
</dbReference>
<dbReference type="InterPro" id="IPR000605">
    <property type="entry name" value="Helicase_SF3_ssDNA/RNA_vir"/>
</dbReference>
<accession>A0A6G6C9A9</accession>
<dbReference type="InterPro" id="IPR009003">
    <property type="entry name" value="Peptidase_S1_PA"/>
</dbReference>
<dbReference type="EMBL" id="MN164623">
    <property type="protein sequence ID" value="QID77679.1"/>
    <property type="molecule type" value="Genomic_RNA"/>
</dbReference>
<name>A0A6G6C9A9_9VIRU</name>
<evidence type="ECO:0000256" key="12">
    <source>
        <dbReference type="ARBA" id="ARBA00022953"/>
    </source>
</evidence>
<keyword evidence="13" id="KW-1133">Transmembrane helix</keyword>
<proteinExistence type="predicted"/>
<comment type="subcellular location">
    <subcellularLocation>
        <location evidence="1">Virion</location>
    </subcellularLocation>
</comment>
<keyword evidence="7" id="KW-0547">Nucleotide-binding</keyword>
<dbReference type="GO" id="GO:0005524">
    <property type="term" value="F:ATP binding"/>
    <property type="evidence" value="ECO:0007669"/>
    <property type="project" value="UniProtKB-KW"/>
</dbReference>
<dbReference type="GO" id="GO:0003968">
    <property type="term" value="F:RNA-directed RNA polymerase activity"/>
    <property type="evidence" value="ECO:0007669"/>
    <property type="project" value="InterPro"/>
</dbReference>
<dbReference type="PROSITE" id="PS50507">
    <property type="entry name" value="RDRP_SSRNA_POS"/>
    <property type="match status" value="1"/>
</dbReference>
<evidence type="ECO:0000256" key="11">
    <source>
        <dbReference type="ARBA" id="ARBA00022844"/>
    </source>
</evidence>
<sequence length="2846" mass="320498">MSNTQKMSYAQVARRNAVPTSRYSFPSGLTLIASKFVPPPPTRGYDLYPQRPTCDWAHLVEGMAQRRAKVVRRMGKLVVPVGLRKLRRERRNRRLKRRPQEDNTLPEAVQVVEQQPEVPPVEIVVEKRFPYVHSGRIIKKKWDRRTSEKEVLSEEQWRHKWASPPLVQKQRGVGILIYRCLQLKELGTPNKNLEILINVLSFNALQQFVVDKDVVENQGVFDSIFPSKAVEKTAEDVSESARKISSIADKLNSIITPIKDSIHEYKDSCSTKLGNFILSKLFAYEKDSSNNNIFDVVVHLVYAIIGRTKGVVSFALVNIYKSIFGFTFDPLMSLTEKLHNCWDRILSITKRSQSIEPQSNYEISEIESSVNDIGGAIFSAIALACSVKASPPTSFGNIPKLIRDIGFIERGKSFACDFMMLMIKVCKRAASRFSNLFSPNVDAALLCGLDDNRLVEWVSESIAMTDKSVEEKVLSIPVYANKVFELSIVGKGILYNLVKDPGSYPRVLTIVKDLYSKLLLLETKLINRKIYSGVRYEPFCIWICGQAGTMKSTFMQTLANRVATEANYTGSQSYYPMTAGQKYFDGYSNQPCIYIDDFGAMSPAMDPESYVQYLQMKSCSQFNPPFSQVEDKDTFINFPVLGITSNLAFILESPTIHDPPAYNRRRDVLLRFQFIDPTVNASNVLSKYSVEQVSKMDHLEVYVANHSISPETTWTKLSVPVGSSVKDTLLDFVMNKQRIYDERAAGDYKERCRQLQERLEKVSPSDNLTTYLKDVNDALVNTCSNSYLARLKPWLDRKKTSAKHIEPQGPVEANISSPFDLVPNKNLKKDTYFEPVQASNLVVLDCRTDSFDMSKYCFELSSVQREKCLHTEFDPLDAVYEPDFNAFVLTRIPDNYKGPCSVSCAPCQIVVETEAGMCVRESPWCSLVNDDVGSLKFYKRVASSILTVNPSMFAQWQRIIDGSIANEEAEMLWPKEFLQLLPKCFAFASTSQVVEKIAQDKLPQVVSAIKREQKIYKSKFQWIGRILVSIAKVTMIVGATTAYIVLGILRSIRWIAMTLLSFVVVINGVRLFMGKTPLGCDFEPQLHPSGDFKTLKTTKSTPHRALSLMKPKVAANGAFDGASLFAHLPKDGVKAKIQGNMFWLVGMRSESNDSVVSYPSTCLGLFNKTAIVLKHYIEHFNAVGCDRVAVVKANLNGLKEYKLTDLSFSWVESAGYGIVEFPDSLPVMFRDIRKNITSEKFDGGYPSDAVLIELTTDGLVEHLLKIKKLTSPRIVPATPTQSSWAITQGFEYEWGGKGKCGSLLYSPSMACPLIGIHTAGVGSQRGFSELLLRETFQRDFPETALEYVEPQLNENPKYEIDGDYFVEGGLDKSQQVSQPDVSKIIPSVIHGVFPVLTEPAPLSSQDVRLPEGSDPFKLGIQKRCEPTLEFNRDHLSLAIQDLTEVLVENAKPVRSEVGVLSLRQAVEGFQSLEGYDSLEMKTSEGYPWRLMRPSTSGDKSWLFKFEFNQNGMTLLGINSDLKKQLKVKESYRKQGLIPATYFTACLKDARILKEKCSQPGKTRIFEMSPVELTIAQRQYFQDFQASYQKNRFACENTIGINPDGEEWTILGNDLKSFSNFILTADYSGYGPRMNSSVLFGAFRVMINWYEHHGATKEDSCVREVMAHEIAHGLHIARDLVFRPVAGMPSGNSATVVINSLANSLYIRLAFLTLAEENAPHLADLFYFQKFILLRHNGDDLIVSVKPDIIEWFNNLSLIEFFARYNLKMTDALKAGKVQPYCNLEDATYLKRGFCPHPTRENQFLAPLEKSSITDTANWIWRCVDHVQASLVNSEMCARLAYTQGPVYYSRIVSVLKQAWRRKGVRFEAPRWEVLDINVWDRKIVTPFNFTGLEPQMDTEGSIGKIAIRSDQQNSSVIQHSGPVEVGQSHSLIRGFEKFSVSVERQEYTTMSDRWLLLDVYKWQATDPVGKKLCSVVLPHTVLLVNSESPNVQLFLTHRWFRFDCMRIKVMLNSNAFQVGQLVAGWLYGSETKVDMYDNVYSALQRNHVCLTAGNSNDAELVVPYHAVNSVMSLSRKTSLGSLVVYVLNPLLVSDNVSKSCTFSVSVTFDNARFYGILSRKIMTTNDEAIEPQMDSIGQLAGMASNPIETALNLAPKVLSAIMPDQNRDNPPLPLQPATLVPQALPSFSFTDNVVEPVNPLRASACGQTPAIDSSNEMDPLVLCRSWGFLKTVQWKTTDLTNAKLFSDEVVPLLKSSSYPLVDSESNSITVKFCPTPLAAISSMFGFWRGDIEYRFVIVASHFHKGKLMIGSVPLYKDEDVPIQDLKFSPHVLTDICDSTEIIFRVPWYWRNGWCRNRILAEVPETPSRIFVKVVNPLIVIQNVPQTVYINVFVRASDNFELAIPRHPVLQTTDELNIIPAPDEYLVPYNTEIAVYSTWERNLVLPDNKSYVSTLYIQNVTDGWLGFKNLKEGGVYELQTKTKGEKYFRVLMNYTWNGTVYTKPVRYGVYDPALSTANAHGLVIVPEGRAADSWLPEAKQFAEAVVEAKDDSAKLSQARLKLKYVWSAEGPWSEVSDDGVKWTAAVNGTDSMLWKKIWPEELVEPQMNEDGIVTSISLDKPAPSTSLGLLTFGEQSPDLKGLCRRWNFYQAISNSTCASSHIKECVYFGKVKVHPKLVFSQTNVNSASFENRAREGVISTVSSLYAFWRGGLRFRFYIPHESAIVYIQHRFDEIGDNIHNFSSKGASIRSYHDLMLPQYATSVQSTAINPFVTVEVPYYQAQECLNVAGSNLDALNGYLYIWIQTPKSETLTVGIFYSFADDTRCSVFQGCPTMLDITSIPVELSRP</sequence>
<evidence type="ECO:0000256" key="2">
    <source>
        <dbReference type="ARBA" id="ARBA00020107"/>
    </source>
</evidence>
<dbReference type="Pfam" id="PF00915">
    <property type="entry name" value="Calici_coat"/>
    <property type="match status" value="1"/>
</dbReference>
<dbReference type="InterPro" id="IPR004005">
    <property type="entry name" value="Calicivirus_coat"/>
</dbReference>
<feature type="transmembrane region" description="Helical" evidence="13">
    <location>
        <begin position="1022"/>
        <end position="1045"/>
    </location>
</feature>
<keyword evidence="12" id="KW-0693">Viral RNA replication</keyword>
<keyword evidence="13" id="KW-0812">Transmembrane</keyword>
<dbReference type="GO" id="GO:0003723">
    <property type="term" value="F:RNA binding"/>
    <property type="evidence" value="ECO:0007669"/>
    <property type="project" value="InterPro"/>
</dbReference>
<evidence type="ECO:0000256" key="5">
    <source>
        <dbReference type="ARBA" id="ARBA00022679"/>
    </source>
</evidence>
<dbReference type="GO" id="GO:0008234">
    <property type="term" value="F:cysteine-type peptidase activity"/>
    <property type="evidence" value="ECO:0007669"/>
    <property type="project" value="UniProtKB-KW"/>
</dbReference>
<dbReference type="GO" id="GO:0019028">
    <property type="term" value="C:viral capsid"/>
    <property type="evidence" value="ECO:0007669"/>
    <property type="project" value="UniProtKB-KW"/>
</dbReference>
<dbReference type="InterPro" id="IPR043128">
    <property type="entry name" value="Rev_trsase/Diguanyl_cyclase"/>
</dbReference>
<feature type="domain" description="RdRp catalytic" evidence="14">
    <location>
        <begin position="1619"/>
        <end position="1752"/>
    </location>
</feature>
<dbReference type="SUPFAM" id="SSF50494">
    <property type="entry name" value="Trypsin-like serine proteases"/>
    <property type="match status" value="1"/>
</dbReference>
<evidence type="ECO:0000256" key="6">
    <source>
        <dbReference type="ARBA" id="ARBA00022695"/>
    </source>
</evidence>
<dbReference type="InterPro" id="IPR014759">
    <property type="entry name" value="Helicase_SF3_ssRNA_vir"/>
</dbReference>
<evidence type="ECO:0000313" key="16">
    <source>
        <dbReference type="EMBL" id="QID77679.1"/>
    </source>
</evidence>
<dbReference type="InterPro" id="IPR001205">
    <property type="entry name" value="RNA-dir_pol_C"/>
</dbReference>
<evidence type="ECO:0000256" key="13">
    <source>
        <dbReference type="SAM" id="Phobius"/>
    </source>
</evidence>
<dbReference type="InterPro" id="IPR043502">
    <property type="entry name" value="DNA/RNA_pol_sf"/>
</dbReference>
<organism evidence="16">
    <name type="scientific">Pink bollworm virus 4</name>
    <dbReference type="NCBI Taxonomy" id="2713149"/>
    <lineage>
        <taxon>Viruses</taxon>
        <taxon>Riboviria</taxon>
    </lineage>
</organism>
<feature type="domain" description="SF3 helicase" evidence="15">
    <location>
        <begin position="516"/>
        <end position="692"/>
    </location>
</feature>
<evidence type="ECO:0000256" key="8">
    <source>
        <dbReference type="ARBA" id="ARBA00022801"/>
    </source>
</evidence>
<dbReference type="CDD" id="cd23169">
    <property type="entry name" value="ps-ssRNAv-Picornavirales"/>
    <property type="match status" value="1"/>
</dbReference>
<dbReference type="SUPFAM" id="SSF88633">
    <property type="entry name" value="Positive stranded ssRNA viruses"/>
    <property type="match status" value="3"/>
</dbReference>
<evidence type="ECO:0000256" key="1">
    <source>
        <dbReference type="ARBA" id="ARBA00004328"/>
    </source>
</evidence>
<dbReference type="GO" id="GO:0039694">
    <property type="term" value="P:viral RNA genome replication"/>
    <property type="evidence" value="ECO:0007669"/>
    <property type="project" value="InterPro"/>
</dbReference>
<dbReference type="GO" id="GO:0003724">
    <property type="term" value="F:RNA helicase activity"/>
    <property type="evidence" value="ECO:0007669"/>
    <property type="project" value="InterPro"/>
</dbReference>
<keyword evidence="8" id="KW-0378">Hydrolase</keyword>